<reference evidence="1 2" key="1">
    <citation type="journal article" date="2012" name="Appl. Environ. Microbiol.">
        <title>Draft genome sequence of a psychrotolerant sulfur-oxidizing bacterium, Sulfuricella denitrificans skB26, and proteomic insights into cold adaptation.</title>
        <authorList>
            <person name="Watanabe T."/>
            <person name="Kojima H."/>
            <person name="Fukui M."/>
        </authorList>
    </citation>
    <scope>NUCLEOTIDE SEQUENCE [LARGE SCALE GENOMIC DNA]</scope>
    <source>
        <strain evidence="2">skB26</strain>
    </source>
</reference>
<dbReference type="Proteomes" id="UP000015559">
    <property type="component" value="Chromosome"/>
</dbReference>
<dbReference type="InterPro" id="IPR018736">
    <property type="entry name" value="DUF2279_periplasmic_lipo"/>
</dbReference>
<dbReference type="eggNOG" id="COG5544">
    <property type="taxonomic scope" value="Bacteria"/>
</dbReference>
<dbReference type="EMBL" id="AP013066">
    <property type="protein sequence ID" value="BAN35690.1"/>
    <property type="molecule type" value="Genomic_DNA"/>
</dbReference>
<dbReference type="AlphaFoldDB" id="S6AAD9"/>
<dbReference type="HOGENOM" id="CLU_069819_1_0_4"/>
<evidence type="ECO:0008006" key="3">
    <source>
        <dbReference type="Google" id="ProtNLM"/>
    </source>
</evidence>
<dbReference type="Pfam" id="PF10043">
    <property type="entry name" value="DUF2279"/>
    <property type="match status" value="1"/>
</dbReference>
<keyword evidence="2" id="KW-1185">Reference proteome</keyword>
<evidence type="ECO:0000313" key="2">
    <source>
        <dbReference type="Proteomes" id="UP000015559"/>
    </source>
</evidence>
<gene>
    <name evidence="1" type="ORF">SCD_n01879</name>
</gene>
<dbReference type="KEGG" id="sdr:SCD_n01879"/>
<sequence>MALYIFSTLFCLSGAHGGTESDDPISTHSVVYTQAKRNAVAALNIPAEGDSARAAELSEEDKRFRTQALIWGGAGTVLAYGATVWWKEGTSGHFRTTNEGWFGQDTYAGGADKLGHAYSTYVGTRLLASAFEWAGNDRDDAVILSAATVFGTMLAVETLDGFSKRYKFSKEDLIMNTLGTGLGLLFEKNKRLDDLFDFRLHYWPSGDAKRLNQVGPVGDYSGQTYLLVAKATGIPQLKNHDVLRYFELVAGYGSRGFEPNDGVPAPDRSRHIYFGISLNISEILRNTVFRDAKEKNLNRQVTDTVLEYVQVPGTAVLADHRL</sequence>
<name>S6AAD9_SULDS</name>
<evidence type="ECO:0000313" key="1">
    <source>
        <dbReference type="EMBL" id="BAN35690.1"/>
    </source>
</evidence>
<accession>S6AAD9</accession>
<organism evidence="1 2">
    <name type="scientific">Sulfuricella denitrificans (strain DSM 22764 / NBRC 105220 / skB26)</name>
    <dbReference type="NCBI Taxonomy" id="1163617"/>
    <lineage>
        <taxon>Bacteria</taxon>
        <taxon>Pseudomonadati</taxon>
        <taxon>Pseudomonadota</taxon>
        <taxon>Betaproteobacteria</taxon>
        <taxon>Nitrosomonadales</taxon>
        <taxon>Sulfuricellaceae</taxon>
        <taxon>Sulfuricella</taxon>
    </lineage>
</organism>
<protein>
    <recommendedName>
        <fullName evidence="3">DUF2279 domain-containing protein</fullName>
    </recommendedName>
</protein>
<proteinExistence type="predicted"/>